<dbReference type="PANTHER" id="PTHR47371">
    <property type="entry name" value="LIPOTEICHOIC ACID SYNTHASE"/>
    <property type="match status" value="1"/>
</dbReference>
<dbReference type="InterPro" id="IPR000917">
    <property type="entry name" value="Sulfatase_N"/>
</dbReference>
<evidence type="ECO:0000259" key="8">
    <source>
        <dbReference type="Pfam" id="PF00884"/>
    </source>
</evidence>
<dbReference type="Gene3D" id="3.40.720.10">
    <property type="entry name" value="Alkaline Phosphatase, subunit A"/>
    <property type="match status" value="1"/>
</dbReference>
<accession>A0A242L3J0</accession>
<dbReference type="Proteomes" id="UP000195024">
    <property type="component" value="Unassembled WGS sequence"/>
</dbReference>
<keyword evidence="5 7" id="KW-1133">Transmembrane helix</keyword>
<organism evidence="9 10">
    <name type="scientific">Enterococcus mundtii</name>
    <dbReference type="NCBI Taxonomy" id="53346"/>
    <lineage>
        <taxon>Bacteria</taxon>
        <taxon>Bacillati</taxon>
        <taxon>Bacillota</taxon>
        <taxon>Bacilli</taxon>
        <taxon>Lactobacillales</taxon>
        <taxon>Enterococcaceae</taxon>
        <taxon>Enterococcus</taxon>
    </lineage>
</organism>
<comment type="caution">
    <text evidence="9">The sequence shown here is derived from an EMBL/GenBank/DDBJ whole genome shotgun (WGS) entry which is preliminary data.</text>
</comment>
<dbReference type="SUPFAM" id="SSF53649">
    <property type="entry name" value="Alkaline phosphatase-like"/>
    <property type="match status" value="1"/>
</dbReference>
<dbReference type="PANTHER" id="PTHR47371:SF3">
    <property type="entry name" value="PHOSPHOGLYCEROL TRANSFERASE I"/>
    <property type="match status" value="1"/>
</dbReference>
<evidence type="ECO:0000256" key="4">
    <source>
        <dbReference type="ARBA" id="ARBA00022692"/>
    </source>
</evidence>
<protein>
    <submittedName>
        <fullName evidence="9">Arylsulfatase</fullName>
    </submittedName>
</protein>
<keyword evidence="6 7" id="KW-0472">Membrane</keyword>
<comment type="pathway">
    <text evidence="2">Cell wall biogenesis; lipoteichoic acid biosynthesis.</text>
</comment>
<comment type="subcellular location">
    <subcellularLocation>
        <location evidence="1">Cell membrane</location>
        <topology evidence="1">Multi-pass membrane protein</topology>
    </subcellularLocation>
</comment>
<dbReference type="CDD" id="cd16015">
    <property type="entry name" value="LTA_synthase"/>
    <property type="match status" value="1"/>
</dbReference>
<dbReference type="InterPro" id="IPR050448">
    <property type="entry name" value="OpgB/LTA_synthase_biosynth"/>
</dbReference>
<evidence type="ECO:0000256" key="3">
    <source>
        <dbReference type="ARBA" id="ARBA00022475"/>
    </source>
</evidence>
<gene>
    <name evidence="9" type="ORF">A5802_002121</name>
</gene>
<evidence type="ECO:0000313" key="10">
    <source>
        <dbReference type="Proteomes" id="UP000195024"/>
    </source>
</evidence>
<dbReference type="AlphaFoldDB" id="A0A242L3J0"/>
<feature type="transmembrane region" description="Helical" evidence="7">
    <location>
        <begin position="163"/>
        <end position="180"/>
    </location>
</feature>
<evidence type="ECO:0000256" key="1">
    <source>
        <dbReference type="ARBA" id="ARBA00004651"/>
    </source>
</evidence>
<feature type="transmembrane region" description="Helical" evidence="7">
    <location>
        <begin position="60"/>
        <end position="78"/>
    </location>
</feature>
<sequence length="618" mass="70702">MNKHLDKLSTKQQKILRITTLGVVTVLVILISNLYLQWCQNNLSVDLALKFAFSWHTEKFLLACFVLLTVFLFMVAFAGSYLFGLLFYLVSIGILGFANYLKMSYRQEPIYPDDLKMITEFNLLKDMTGTPIFIGLMLVAALAFGGVVWAIVRSFKKDRTFQIYRILTLVMTVAMMGYFSNFNNPNNLLRKAYNQTALWIPYSQKMNYYNTGFIGGFLYNLKVEPMERPEGYSKEKINEITEKYQAIADEKNQTASDEQPNIIYVMSESFSDPSHLNGVTVTGDPLADYREVANQTYSGRMLSQNYGGGTANIEFEALTGLSMALFNGQMTTPYTMLVPKLDQLPSLVSTLNAQNYRTTAIHPYNTSMYKREDVYQTLGFDTFISEGNMTYTDTIDNNPYISDESAYKEILDLLKDEETPQFVHLVTMQTHMPYAGKYSQLDFSATTEDDTGTDTLNNYLQDIAYSSQALKAFTEALKDTPRRTLVVFWGDHLPGIYSDEIKNKNEKQALHQTEFLMFDTAGELEKRETNDAVTSPFYFAANLLEQTNQKTTGFYQLLLEMESAIPAFERELYFQNGQWGKEAQLNQAQEEVYEAYRLIQYDLVSGEQYSLDAGFYEK</sequence>
<dbReference type="GO" id="GO:0005886">
    <property type="term" value="C:plasma membrane"/>
    <property type="evidence" value="ECO:0007669"/>
    <property type="project" value="UniProtKB-SubCell"/>
</dbReference>
<dbReference type="EMBL" id="NGMS01000001">
    <property type="protein sequence ID" value="OTP28380.1"/>
    <property type="molecule type" value="Genomic_DNA"/>
</dbReference>
<feature type="domain" description="Sulfatase N-terminal" evidence="8">
    <location>
        <begin position="260"/>
        <end position="547"/>
    </location>
</feature>
<proteinExistence type="predicted"/>
<evidence type="ECO:0000256" key="2">
    <source>
        <dbReference type="ARBA" id="ARBA00004936"/>
    </source>
</evidence>
<evidence type="ECO:0000256" key="7">
    <source>
        <dbReference type="SAM" id="Phobius"/>
    </source>
</evidence>
<feature type="transmembrane region" description="Helical" evidence="7">
    <location>
        <begin position="132"/>
        <end position="151"/>
    </location>
</feature>
<keyword evidence="3" id="KW-1003">Cell membrane</keyword>
<evidence type="ECO:0000313" key="9">
    <source>
        <dbReference type="EMBL" id="OTP28380.1"/>
    </source>
</evidence>
<dbReference type="InterPro" id="IPR017850">
    <property type="entry name" value="Alkaline_phosphatase_core_sf"/>
</dbReference>
<feature type="transmembrane region" description="Helical" evidence="7">
    <location>
        <begin position="85"/>
        <end position="101"/>
    </location>
</feature>
<dbReference type="Pfam" id="PF00884">
    <property type="entry name" value="Sulfatase"/>
    <property type="match status" value="1"/>
</dbReference>
<dbReference type="RefSeq" id="WP_086335142.1">
    <property type="nucleotide sequence ID" value="NZ_JAQLKJ010000012.1"/>
</dbReference>
<feature type="transmembrane region" description="Helical" evidence="7">
    <location>
        <begin position="15"/>
        <end position="36"/>
    </location>
</feature>
<evidence type="ECO:0000256" key="6">
    <source>
        <dbReference type="ARBA" id="ARBA00023136"/>
    </source>
</evidence>
<keyword evidence="4 7" id="KW-0812">Transmembrane</keyword>
<reference evidence="9 10" key="1">
    <citation type="submission" date="2017-05" db="EMBL/GenBank/DDBJ databases">
        <title>The Genome Sequence of Enterococcus mundtii 6B1_DIV0119.</title>
        <authorList>
            <consortium name="The Broad Institute Genomics Platform"/>
            <consortium name="The Broad Institute Genomic Center for Infectious Diseases"/>
            <person name="Earl A."/>
            <person name="Manson A."/>
            <person name="Schwartman J."/>
            <person name="Gilmore M."/>
            <person name="Abouelleil A."/>
            <person name="Cao P."/>
            <person name="Chapman S."/>
            <person name="Cusick C."/>
            <person name="Shea T."/>
            <person name="Young S."/>
            <person name="Neafsey D."/>
            <person name="Nusbaum C."/>
            <person name="Birren B."/>
        </authorList>
    </citation>
    <scope>NUCLEOTIDE SEQUENCE [LARGE SCALE GENOMIC DNA]</scope>
    <source>
        <strain evidence="9 10">6B1_DIV0119</strain>
    </source>
</reference>
<evidence type="ECO:0000256" key="5">
    <source>
        <dbReference type="ARBA" id="ARBA00022989"/>
    </source>
</evidence>
<name>A0A242L3J0_ENTMU</name>